<dbReference type="Proteomes" id="UP000632766">
    <property type="component" value="Unassembled WGS sequence"/>
</dbReference>
<name>A0A8J7HSW1_9NOST</name>
<comment type="caution">
    <text evidence="2">The sequence shown here is derived from an EMBL/GenBank/DDBJ whole genome shotgun (WGS) entry which is preliminary data.</text>
</comment>
<evidence type="ECO:0000313" key="2">
    <source>
        <dbReference type="EMBL" id="MBH8561794.1"/>
    </source>
</evidence>
<dbReference type="RefSeq" id="WP_198123790.1">
    <property type="nucleotide sequence ID" value="NZ_JAECZC010000007.1"/>
</dbReference>
<dbReference type="AlphaFoldDB" id="A0A8J7HSW1"/>
<accession>A0A8J7HSW1</accession>
<proteinExistence type="predicted"/>
<organism evidence="2 3">
    <name type="scientific">Amazonocrinis nigriterrae CENA67</name>
    <dbReference type="NCBI Taxonomy" id="2794033"/>
    <lineage>
        <taxon>Bacteria</taxon>
        <taxon>Bacillati</taxon>
        <taxon>Cyanobacteriota</taxon>
        <taxon>Cyanophyceae</taxon>
        <taxon>Nostocales</taxon>
        <taxon>Nostocaceae</taxon>
        <taxon>Amazonocrinis</taxon>
        <taxon>Amazonocrinis nigriterrae</taxon>
    </lineage>
</organism>
<reference evidence="2 3" key="1">
    <citation type="journal article" date="2021" name="Int. J. Syst. Evol. Microbiol.">
        <title>Amazonocrinis nigriterrae gen. nov., sp. nov., Atlanticothrix silvestris gen. nov., sp. nov. and Dendronalium phyllosphericum gen. nov., sp. nov., nostocacean cyanobacteria from Brazilian environments.</title>
        <authorList>
            <person name="Alvarenga D.O."/>
            <person name="Andreote A.P.D."/>
            <person name="Branco L.H.Z."/>
            <person name="Delbaje E."/>
            <person name="Cruz R.B."/>
            <person name="Varani A.M."/>
            <person name="Fiore M.F."/>
        </authorList>
    </citation>
    <scope>NUCLEOTIDE SEQUENCE [LARGE SCALE GENOMIC DNA]</scope>
    <source>
        <strain evidence="2 3">CENA67</strain>
    </source>
</reference>
<protein>
    <submittedName>
        <fullName evidence="2">Threonine dehydratase</fullName>
    </submittedName>
</protein>
<keyword evidence="1" id="KW-1133">Transmembrane helix</keyword>
<keyword evidence="1" id="KW-0472">Membrane</keyword>
<feature type="transmembrane region" description="Helical" evidence="1">
    <location>
        <begin position="21"/>
        <end position="43"/>
    </location>
</feature>
<evidence type="ECO:0000256" key="1">
    <source>
        <dbReference type="SAM" id="Phobius"/>
    </source>
</evidence>
<dbReference type="EMBL" id="JAECZC010000007">
    <property type="protein sequence ID" value="MBH8561794.1"/>
    <property type="molecule type" value="Genomic_DNA"/>
</dbReference>
<gene>
    <name evidence="2" type="ORF">I8748_06330</name>
</gene>
<evidence type="ECO:0000313" key="3">
    <source>
        <dbReference type="Proteomes" id="UP000632766"/>
    </source>
</evidence>
<sequence length="102" mass="12052">MVRLPQFIRNFFIRIEGFLTVFLKIFTNFIKNAFGFFVNIFGYNSSTSFLESDDAQSIKRISTKEIAETKQDNTAETSTTKRRRPEAKMDYYLKMAREIKKN</sequence>
<keyword evidence="3" id="KW-1185">Reference proteome</keyword>
<keyword evidence="1" id="KW-0812">Transmembrane</keyword>